<organism evidence="2 3">
    <name type="scientific">Paenibacillus cellulosilyticus</name>
    <dbReference type="NCBI Taxonomy" id="375489"/>
    <lineage>
        <taxon>Bacteria</taxon>
        <taxon>Bacillati</taxon>
        <taxon>Bacillota</taxon>
        <taxon>Bacilli</taxon>
        <taxon>Bacillales</taxon>
        <taxon>Paenibacillaceae</taxon>
        <taxon>Paenibacillus</taxon>
    </lineage>
</organism>
<reference evidence="2 3" key="1">
    <citation type="submission" date="2018-05" db="EMBL/GenBank/DDBJ databases">
        <title>Genomic Encyclopedia of Type Strains, Phase III (KMG-III): the genomes of soil and plant-associated and newly described type strains.</title>
        <authorList>
            <person name="Whitman W."/>
        </authorList>
    </citation>
    <scope>NUCLEOTIDE SEQUENCE [LARGE SCALE GENOMIC DNA]</scope>
    <source>
        <strain evidence="2 3">CECT 5696</strain>
    </source>
</reference>
<evidence type="ECO:0000313" key="2">
    <source>
        <dbReference type="EMBL" id="PWV90252.1"/>
    </source>
</evidence>
<evidence type="ECO:0000313" key="3">
    <source>
        <dbReference type="Proteomes" id="UP000246635"/>
    </source>
</evidence>
<gene>
    <name evidence="2" type="ORF">DFQ01_14428</name>
</gene>
<evidence type="ECO:0008006" key="4">
    <source>
        <dbReference type="Google" id="ProtNLM"/>
    </source>
</evidence>
<feature type="region of interest" description="Disordered" evidence="1">
    <location>
        <begin position="276"/>
        <end position="305"/>
    </location>
</feature>
<feature type="compositionally biased region" description="Low complexity" evidence="1">
    <location>
        <begin position="629"/>
        <end position="645"/>
    </location>
</feature>
<dbReference type="OrthoDB" id="2506960at2"/>
<evidence type="ECO:0000256" key="1">
    <source>
        <dbReference type="SAM" id="MobiDB-lite"/>
    </source>
</evidence>
<dbReference type="AlphaFoldDB" id="A0A2V2YGW3"/>
<proteinExistence type="predicted"/>
<protein>
    <recommendedName>
        <fullName evidence="4">Portal protein</fullName>
    </recommendedName>
</protein>
<dbReference type="RefSeq" id="WP_110047452.1">
    <property type="nucleotide sequence ID" value="NZ_CP054610.1"/>
</dbReference>
<comment type="caution">
    <text evidence="2">The sequence shown here is derived from an EMBL/GenBank/DDBJ whole genome shotgun (WGS) entry which is preliminary data.</text>
</comment>
<sequence length="669" mass="74719">MAKKANINATFDEVKDKYTKQRLDLMSDEQQELAEKIQTWYQDAYTEKDQRGIFDKMETADQYWEGEQSPPESDYDPASNTNVVNSTIEGQVAYLVEQNIDVEAKPRGPSDLPFRDKAVNLMRWCKDQNRLRRKVDVHERRRKKFGVGVLRVLFNPDVLDGLGLPQIEPVNPAYVFPDPVVSDIYRIQEGRFLIETINRSIESAKELFGEELADAITPGYSPMQYEDMFDEFDGWPGGEVAQDHYLHMLVWTHAWVPDDEAAQEQMVEEMEANPVTDDDVEAEDSGSAADAGVDGQSSSYAAPKSGKPMKKIIRLIEMSACGVILRDTLADDVVICENDNRYPYFFTPDMYREGTVWAKSTAELLIPVQDRINDLDDQIIYNARMTGNPQRVVDVNSGIDPDKLTNEGGLVIPSNYEGGIKWMEPPDMPTYVSQIRDKAINYDRVVVSRWSDQMNGVKQTGVDTATESLGLQQAGTQNITHDKMLLEETLAEVFEYALVLMMENYTTEEIFRITESSGADSFMAMNPNQLLNIPKLMPATSSFQQGFAQQFPAAENVPEWMPHPDGLTQKIALDIKVTVGAGLPSNKAFVFQMIDKAYASKAITPQEYRKLLRDYAGLPIEEQPPQPPMQQTMPGMMPQGAPGAAPAMQNPMVQGLAAGGAPMAPGGGA</sequence>
<keyword evidence="3" id="KW-1185">Reference proteome</keyword>
<feature type="region of interest" description="Disordered" evidence="1">
    <location>
        <begin position="63"/>
        <end position="82"/>
    </location>
</feature>
<dbReference type="EMBL" id="QGTQ01000044">
    <property type="protein sequence ID" value="PWV90252.1"/>
    <property type="molecule type" value="Genomic_DNA"/>
</dbReference>
<name>A0A2V2YGW3_9BACL</name>
<dbReference type="Proteomes" id="UP000246635">
    <property type="component" value="Unassembled WGS sequence"/>
</dbReference>
<accession>A0A2V2YGW3</accession>
<feature type="region of interest" description="Disordered" evidence="1">
    <location>
        <begin position="619"/>
        <end position="645"/>
    </location>
</feature>